<dbReference type="Pfam" id="PF02586">
    <property type="entry name" value="SRAP"/>
    <property type="match status" value="1"/>
</dbReference>
<evidence type="ECO:0000256" key="1">
    <source>
        <dbReference type="ARBA" id="ARBA00008136"/>
    </source>
</evidence>
<proteinExistence type="inferred from homology"/>
<keyword evidence="3" id="KW-0227">DNA damage</keyword>
<evidence type="ECO:0000256" key="7">
    <source>
        <dbReference type="ARBA" id="ARBA00023239"/>
    </source>
</evidence>
<evidence type="ECO:0000256" key="8">
    <source>
        <dbReference type="RuleBase" id="RU364100"/>
    </source>
</evidence>
<keyword evidence="7" id="KW-0456">Lyase</keyword>
<evidence type="ECO:0000256" key="4">
    <source>
        <dbReference type="ARBA" id="ARBA00022801"/>
    </source>
</evidence>
<dbReference type="Proteomes" id="UP000185596">
    <property type="component" value="Unassembled WGS sequence"/>
</dbReference>
<keyword evidence="5" id="KW-0190">Covalent protein-DNA linkage</keyword>
<dbReference type="PANTHER" id="PTHR13604">
    <property type="entry name" value="DC12-RELATED"/>
    <property type="match status" value="1"/>
</dbReference>
<evidence type="ECO:0000313" key="10">
    <source>
        <dbReference type="EMBL" id="OLF18862.1"/>
    </source>
</evidence>
<keyword evidence="6" id="KW-0238">DNA-binding</keyword>
<feature type="region of interest" description="Disordered" evidence="9">
    <location>
        <begin position="224"/>
        <end position="253"/>
    </location>
</feature>
<comment type="similarity">
    <text evidence="1 8">Belongs to the SOS response-associated peptidase family.</text>
</comment>
<name>A0A1Q8CWZ4_9PSEU</name>
<keyword evidence="2 8" id="KW-0645">Protease</keyword>
<protein>
    <recommendedName>
        <fullName evidence="8">Abasic site processing protein</fullName>
        <ecNumber evidence="8">3.4.-.-</ecNumber>
    </recommendedName>
</protein>
<dbReference type="Gene3D" id="3.90.1680.10">
    <property type="entry name" value="SOS response associated peptidase-like"/>
    <property type="match status" value="1"/>
</dbReference>
<dbReference type="SUPFAM" id="SSF143081">
    <property type="entry name" value="BB1717-like"/>
    <property type="match status" value="1"/>
</dbReference>
<reference evidence="10 11" key="1">
    <citation type="submission" date="2016-12" db="EMBL/GenBank/DDBJ databases">
        <title>The draft genome sequence of Actinophytocola sp. 11-183.</title>
        <authorList>
            <person name="Wang W."/>
            <person name="Yuan L."/>
        </authorList>
    </citation>
    <scope>NUCLEOTIDE SEQUENCE [LARGE SCALE GENOMIC DNA]</scope>
    <source>
        <strain evidence="10 11">11-183</strain>
    </source>
</reference>
<dbReference type="InterPro" id="IPR036590">
    <property type="entry name" value="SRAP-like"/>
</dbReference>
<dbReference type="RefSeq" id="WP_075123987.1">
    <property type="nucleotide sequence ID" value="NZ_MSIE01000004.1"/>
</dbReference>
<evidence type="ECO:0000256" key="9">
    <source>
        <dbReference type="SAM" id="MobiDB-lite"/>
    </source>
</evidence>
<evidence type="ECO:0000256" key="2">
    <source>
        <dbReference type="ARBA" id="ARBA00022670"/>
    </source>
</evidence>
<dbReference type="EC" id="3.4.-.-" evidence="8"/>
<dbReference type="GO" id="GO:0106300">
    <property type="term" value="P:protein-DNA covalent cross-linking repair"/>
    <property type="evidence" value="ECO:0007669"/>
    <property type="project" value="InterPro"/>
</dbReference>
<dbReference type="AlphaFoldDB" id="A0A1Q8CWZ4"/>
<feature type="compositionally biased region" description="Acidic residues" evidence="9">
    <location>
        <begin position="242"/>
        <end position="253"/>
    </location>
</feature>
<dbReference type="GO" id="GO:0006508">
    <property type="term" value="P:proteolysis"/>
    <property type="evidence" value="ECO:0007669"/>
    <property type="project" value="UniProtKB-KW"/>
</dbReference>
<keyword evidence="11" id="KW-1185">Reference proteome</keyword>
<evidence type="ECO:0000313" key="11">
    <source>
        <dbReference type="Proteomes" id="UP000185596"/>
    </source>
</evidence>
<organism evidence="10 11">
    <name type="scientific">Actinophytocola xanthii</name>
    <dbReference type="NCBI Taxonomy" id="1912961"/>
    <lineage>
        <taxon>Bacteria</taxon>
        <taxon>Bacillati</taxon>
        <taxon>Actinomycetota</taxon>
        <taxon>Actinomycetes</taxon>
        <taxon>Pseudonocardiales</taxon>
        <taxon>Pseudonocardiaceae</taxon>
    </lineage>
</organism>
<evidence type="ECO:0000256" key="6">
    <source>
        <dbReference type="ARBA" id="ARBA00023125"/>
    </source>
</evidence>
<dbReference type="STRING" id="1912961.BU204_03085"/>
<evidence type="ECO:0000256" key="3">
    <source>
        <dbReference type="ARBA" id="ARBA00022763"/>
    </source>
</evidence>
<accession>A0A1Q8CWZ4</accession>
<dbReference type="PANTHER" id="PTHR13604:SF0">
    <property type="entry name" value="ABASIC SITE PROCESSING PROTEIN HMCES"/>
    <property type="match status" value="1"/>
</dbReference>
<gene>
    <name evidence="10" type="ORF">BU204_03085</name>
</gene>
<evidence type="ECO:0000256" key="5">
    <source>
        <dbReference type="ARBA" id="ARBA00023124"/>
    </source>
</evidence>
<comment type="caution">
    <text evidence="10">The sequence shown here is derived from an EMBL/GenBank/DDBJ whole genome shotgun (WGS) entry which is preliminary data.</text>
</comment>
<dbReference type="GO" id="GO:0003697">
    <property type="term" value="F:single-stranded DNA binding"/>
    <property type="evidence" value="ECO:0007669"/>
    <property type="project" value="InterPro"/>
</dbReference>
<keyword evidence="4 8" id="KW-0378">Hydrolase</keyword>
<dbReference type="EMBL" id="MSIE01000004">
    <property type="protein sequence ID" value="OLF18862.1"/>
    <property type="molecule type" value="Genomic_DNA"/>
</dbReference>
<dbReference type="GO" id="GO:0008233">
    <property type="term" value="F:peptidase activity"/>
    <property type="evidence" value="ECO:0007669"/>
    <property type="project" value="UniProtKB-KW"/>
</dbReference>
<dbReference type="GO" id="GO:0016829">
    <property type="term" value="F:lyase activity"/>
    <property type="evidence" value="ECO:0007669"/>
    <property type="project" value="UniProtKB-KW"/>
</dbReference>
<dbReference type="InterPro" id="IPR003738">
    <property type="entry name" value="SRAP"/>
</dbReference>
<dbReference type="OrthoDB" id="9782620at2"/>
<sequence length="253" mass="27946">MCGRYASTKDPATLAAEFDAMDATDGHGPSVDHNVAPTKDVVAVVQRHPRDEQGEPDPDHTVRSLRVMRWGLIPPWSKDRSVGAKMINARSETAATSRAFKSSVARRRCLLPADGWFEWRKEGGHKQPFFMTRPDGQSLAFAGLWTTWRDPADKDGPPLVSAAVLTTAAIGPLADIHDRMPLLMAPEQWAAWLDPDAEDPGELLTSPPPIDLIESLELRPVSSRVNNVRNNGPELVEREEQVTELDEPTLFDS</sequence>